<evidence type="ECO:0000256" key="6">
    <source>
        <dbReference type="SAM" id="MobiDB-lite"/>
    </source>
</evidence>
<feature type="compositionally biased region" description="Polar residues" evidence="6">
    <location>
        <begin position="503"/>
        <end position="512"/>
    </location>
</feature>
<evidence type="ECO:0000256" key="5">
    <source>
        <dbReference type="ARBA" id="ARBA00023242"/>
    </source>
</evidence>
<evidence type="ECO:0000313" key="8">
    <source>
        <dbReference type="EMBL" id="KXJ85875.1"/>
    </source>
</evidence>
<protein>
    <recommendedName>
        <fullName evidence="7">Zn(2)-C6 fungal-type domain-containing protein</fullName>
    </recommendedName>
</protein>
<dbReference type="PANTHER" id="PTHR31845:SF32">
    <property type="entry name" value="MISCELLANEOUS ZN(II)2CYS6 TRANSCRIPTION FACTOR (EUROFUNG)-RELATED"/>
    <property type="match status" value="1"/>
</dbReference>
<dbReference type="GO" id="GO:0008270">
    <property type="term" value="F:zinc ion binding"/>
    <property type="evidence" value="ECO:0007669"/>
    <property type="project" value="InterPro"/>
</dbReference>
<proteinExistence type="predicted"/>
<dbReference type="PROSITE" id="PS00463">
    <property type="entry name" value="ZN2_CY6_FUNGAL_1"/>
    <property type="match status" value="1"/>
</dbReference>
<dbReference type="PANTHER" id="PTHR31845">
    <property type="entry name" value="FINGER DOMAIN PROTEIN, PUTATIVE-RELATED"/>
    <property type="match status" value="1"/>
</dbReference>
<dbReference type="Proteomes" id="UP000070501">
    <property type="component" value="Unassembled WGS sequence"/>
</dbReference>
<dbReference type="OrthoDB" id="5226580at2759"/>
<keyword evidence="4" id="KW-0804">Transcription</keyword>
<dbReference type="AlphaFoldDB" id="A0A136ILS7"/>
<dbReference type="Gene3D" id="4.10.240.10">
    <property type="entry name" value="Zn(2)-C6 fungal-type DNA-binding domain"/>
    <property type="match status" value="1"/>
</dbReference>
<sequence length="813" mass="87693">MPAPATARAKPEPVRSAAYGHVCVDCARAKVKCFPRPEGGCVRCHRRGQDCTPATPARRLGAKKSAGASHARSSRLEGKLDHLVDLIRSQQAAHDASTTSLPSQSPSPQVTGPASVPPAASGPGHYQQPGLYPPSPYQQPEHNSYRQQHAALSTPEATVAASSTKPADSPAGSPAYENELTLMSSAQAEQCLHTFRSGYMKYLPYIHLPADMAADQLRRDKPFLWLNIQGICARPPSKQLAIGDFIREVLAKQYIVEGERSMDLLLGTLTYLTWAQLYNRGRPQMTMISHIARALTYDLRINKDLAEEALTGSVYAKIMEHPRPAPSHEVRRALLSCYITSSVTTSFGRIAPLPWSLSMEDAAQQLRANPETSNDDILVAIASARRIIDETTLLNKLHAEDPVGFGSFTAHIPVLKAALESERKRLPPELRENRLLASYFDQVEVCIYELVLLQPSSLGQAQHTTGNTTTILTTPEASVPAVSQPGSSAAPPLHQQQTQQPQHSAGINSAEPTATTTTTTTTNSMLIAARANTRRIGYLTNCLDATKRCLDNLLSLGAEDFLYMTFSVIVQILYSLQTLNRLALVDGVAGWEASEVRQVADGLEYMGRMEAKLRQAGQLLKDECAALGHNGLQSRHEYAVAEEDNSFSKGAELIKKTAEAWAMVHNAKKQSSDKSGGSGLKVDFRCVNFGTIGQRVGTSDNNNNVGLGQGHAGGAQAIDANRAAVSSIDGVLNPPEARNGVAIPGSMAPQQQVLMNGMGAGGMPMYNNPYAATTAGMMPGINGGFGGEMADPAMFNSMPDYSWMSDMLGYWEF</sequence>
<reference evidence="9" key="1">
    <citation type="submission" date="2016-02" db="EMBL/GenBank/DDBJ databases">
        <title>Draft genome sequence of Microdochium bolleyi, a fungal endophyte of beachgrass.</title>
        <authorList>
            <consortium name="DOE Joint Genome Institute"/>
            <person name="David A.S."/>
            <person name="May G."/>
            <person name="Haridas S."/>
            <person name="Lim J."/>
            <person name="Wang M."/>
            <person name="Labutti K."/>
            <person name="Lipzen A."/>
            <person name="Barry K."/>
            <person name="Grigoriev I.V."/>
        </authorList>
    </citation>
    <scope>NUCLEOTIDE SEQUENCE [LARGE SCALE GENOMIC DNA]</scope>
    <source>
        <strain evidence="9">J235TASD1</strain>
    </source>
</reference>
<evidence type="ECO:0000256" key="4">
    <source>
        <dbReference type="ARBA" id="ARBA00023163"/>
    </source>
</evidence>
<keyword evidence="5" id="KW-0539">Nucleus</keyword>
<feature type="domain" description="Zn(2)-C6 fungal-type" evidence="7">
    <location>
        <begin position="22"/>
        <end position="51"/>
    </location>
</feature>
<dbReference type="GO" id="GO:0000976">
    <property type="term" value="F:transcription cis-regulatory region binding"/>
    <property type="evidence" value="ECO:0007669"/>
    <property type="project" value="TreeGrafter"/>
</dbReference>
<dbReference type="GO" id="GO:0005634">
    <property type="term" value="C:nucleus"/>
    <property type="evidence" value="ECO:0007669"/>
    <property type="project" value="UniProtKB-SubCell"/>
</dbReference>
<comment type="subcellular location">
    <subcellularLocation>
        <location evidence="1">Nucleus</location>
    </subcellularLocation>
</comment>
<keyword evidence="3" id="KW-0238">DNA-binding</keyword>
<evidence type="ECO:0000313" key="9">
    <source>
        <dbReference type="Proteomes" id="UP000070501"/>
    </source>
</evidence>
<dbReference type="EMBL" id="KQ964273">
    <property type="protein sequence ID" value="KXJ85875.1"/>
    <property type="molecule type" value="Genomic_DNA"/>
</dbReference>
<dbReference type="InParanoid" id="A0A136ILS7"/>
<organism evidence="8 9">
    <name type="scientific">Microdochium bolleyi</name>
    <dbReference type="NCBI Taxonomy" id="196109"/>
    <lineage>
        <taxon>Eukaryota</taxon>
        <taxon>Fungi</taxon>
        <taxon>Dikarya</taxon>
        <taxon>Ascomycota</taxon>
        <taxon>Pezizomycotina</taxon>
        <taxon>Sordariomycetes</taxon>
        <taxon>Xylariomycetidae</taxon>
        <taxon>Xylariales</taxon>
        <taxon>Microdochiaceae</taxon>
        <taxon>Microdochium</taxon>
    </lineage>
</organism>
<dbReference type="InterPro" id="IPR051089">
    <property type="entry name" value="prtT"/>
</dbReference>
<evidence type="ECO:0000256" key="1">
    <source>
        <dbReference type="ARBA" id="ARBA00004123"/>
    </source>
</evidence>
<dbReference type="GO" id="GO:0000981">
    <property type="term" value="F:DNA-binding transcription factor activity, RNA polymerase II-specific"/>
    <property type="evidence" value="ECO:0007669"/>
    <property type="project" value="InterPro"/>
</dbReference>
<gene>
    <name evidence="8" type="ORF">Micbo1qcDRAFT_237258</name>
</gene>
<dbReference type="InterPro" id="IPR001138">
    <property type="entry name" value="Zn2Cys6_DnaBD"/>
</dbReference>
<dbReference type="STRING" id="196109.A0A136ILS7"/>
<evidence type="ECO:0000259" key="7">
    <source>
        <dbReference type="PROSITE" id="PS00463"/>
    </source>
</evidence>
<feature type="compositionally biased region" description="Low complexity" evidence="6">
    <location>
        <begin position="97"/>
        <end position="124"/>
    </location>
</feature>
<feature type="region of interest" description="Disordered" evidence="6">
    <location>
        <begin position="90"/>
        <end position="175"/>
    </location>
</feature>
<feature type="region of interest" description="Disordered" evidence="6">
    <location>
        <begin position="45"/>
        <end position="77"/>
    </location>
</feature>
<keyword evidence="9" id="KW-1185">Reference proteome</keyword>
<accession>A0A136ILS7</accession>
<evidence type="ECO:0000256" key="3">
    <source>
        <dbReference type="ARBA" id="ARBA00023125"/>
    </source>
</evidence>
<keyword evidence="2" id="KW-0805">Transcription regulation</keyword>
<name>A0A136ILS7_9PEZI</name>
<dbReference type="SUPFAM" id="SSF57701">
    <property type="entry name" value="Zn2/Cys6 DNA-binding domain"/>
    <property type="match status" value="1"/>
</dbReference>
<dbReference type="InterPro" id="IPR036864">
    <property type="entry name" value="Zn2-C6_fun-type_DNA-bd_sf"/>
</dbReference>
<evidence type="ECO:0000256" key="2">
    <source>
        <dbReference type="ARBA" id="ARBA00023015"/>
    </source>
</evidence>
<feature type="compositionally biased region" description="Polar residues" evidence="6">
    <location>
        <begin position="138"/>
        <end position="151"/>
    </location>
</feature>
<feature type="region of interest" description="Disordered" evidence="6">
    <location>
        <begin position="476"/>
        <end position="521"/>
    </location>
</feature>